<gene>
    <name evidence="2" type="ORF">W97_09286</name>
</gene>
<protein>
    <recommendedName>
        <fullName evidence="1">SprT-like domain-containing protein</fullName>
    </recommendedName>
</protein>
<dbReference type="OrthoDB" id="5236983at2759"/>
<organism evidence="2 3">
    <name type="scientific">Coniosporium apollinis (strain CBS 100218)</name>
    <name type="common">Rock-inhabiting black yeast</name>
    <dbReference type="NCBI Taxonomy" id="1168221"/>
    <lineage>
        <taxon>Eukaryota</taxon>
        <taxon>Fungi</taxon>
        <taxon>Dikarya</taxon>
        <taxon>Ascomycota</taxon>
        <taxon>Pezizomycotina</taxon>
        <taxon>Dothideomycetes</taxon>
        <taxon>Dothideomycetes incertae sedis</taxon>
        <taxon>Coniosporium</taxon>
    </lineage>
</organism>
<accession>R7Z764</accession>
<dbReference type="RefSeq" id="XP_007785337.1">
    <property type="nucleotide sequence ID" value="XM_007787147.1"/>
</dbReference>
<dbReference type="HOGENOM" id="CLU_451980_0_0_1"/>
<dbReference type="eggNOG" id="ENOG502SS0Y">
    <property type="taxonomic scope" value="Eukaryota"/>
</dbReference>
<dbReference type="STRING" id="1168221.R7Z764"/>
<keyword evidence="3" id="KW-1185">Reference proteome</keyword>
<dbReference type="Pfam" id="PF10263">
    <property type="entry name" value="SprT-like"/>
    <property type="match status" value="1"/>
</dbReference>
<dbReference type="GO" id="GO:0006950">
    <property type="term" value="P:response to stress"/>
    <property type="evidence" value="ECO:0007669"/>
    <property type="project" value="UniProtKB-ARBA"/>
</dbReference>
<feature type="domain" description="SprT-like" evidence="1">
    <location>
        <begin position="24"/>
        <end position="137"/>
    </location>
</feature>
<reference evidence="3" key="1">
    <citation type="submission" date="2012-06" db="EMBL/GenBank/DDBJ databases">
        <title>The genome sequence of Coniosporium apollinis CBS 100218.</title>
        <authorList>
            <consortium name="The Broad Institute Genome Sequencing Platform"/>
            <person name="Cuomo C."/>
            <person name="Gorbushina A."/>
            <person name="Noack S."/>
            <person name="Walker B."/>
            <person name="Young S.K."/>
            <person name="Zeng Q."/>
            <person name="Gargeya S."/>
            <person name="Fitzgerald M."/>
            <person name="Haas B."/>
            <person name="Abouelleil A."/>
            <person name="Alvarado L."/>
            <person name="Arachchi H.M."/>
            <person name="Berlin A.M."/>
            <person name="Chapman S.B."/>
            <person name="Goldberg J."/>
            <person name="Griggs A."/>
            <person name="Gujja S."/>
            <person name="Hansen M."/>
            <person name="Howarth C."/>
            <person name="Imamovic A."/>
            <person name="Larimer J."/>
            <person name="McCowan C."/>
            <person name="Montmayeur A."/>
            <person name="Murphy C."/>
            <person name="Neiman D."/>
            <person name="Pearson M."/>
            <person name="Priest M."/>
            <person name="Roberts A."/>
            <person name="Saif S."/>
            <person name="Shea T."/>
            <person name="Sisk P."/>
            <person name="Sykes S."/>
            <person name="Wortman J."/>
            <person name="Nusbaum C."/>
            <person name="Birren B."/>
        </authorList>
    </citation>
    <scope>NUCLEOTIDE SEQUENCE [LARGE SCALE GENOMIC DNA]</scope>
    <source>
        <strain evidence="3">CBS 100218</strain>
    </source>
</reference>
<evidence type="ECO:0000259" key="1">
    <source>
        <dbReference type="Pfam" id="PF10263"/>
    </source>
</evidence>
<dbReference type="EMBL" id="JH767655">
    <property type="protein sequence ID" value="EON70020.1"/>
    <property type="molecule type" value="Genomic_DNA"/>
</dbReference>
<proteinExistence type="predicted"/>
<dbReference type="GeneID" id="19906597"/>
<evidence type="ECO:0000313" key="2">
    <source>
        <dbReference type="EMBL" id="EON70020.1"/>
    </source>
</evidence>
<dbReference type="Proteomes" id="UP000016924">
    <property type="component" value="Unassembled WGS sequence"/>
</dbReference>
<dbReference type="InterPro" id="IPR006640">
    <property type="entry name" value="SprT-like_domain"/>
</dbReference>
<sequence>MRTLREARSPHTVQGRLRDHAVNAFHVFEKVIFADKLKRHVRLRWDHLPGDVTGATFKPDFISPDLPTITICLNADVLRNGSQDDIIASLLHQMIHAYFLAVCKQTKTKEGTDERLDHGKHFGAIMYEIKNAAAKAQSSRHALPLNFGQKALYPLYDGWQGHLRGLQYGYDLVGLRDLDLDCSDCQTDIKTIEAADADSWYSKTCEPAYKRETTVHCVTVDGALVGSPREMATPAEDWVEFIYDEKAVTIPRYRAEKHDSLRKHFADDKRELRIPAIPGDVFFMFCKFVLQHSYGPDISRVQEKDGKGPPIIRTYEKDSTKYLVPDIQMYKLGKAVGFDELSKAALKRLNDQHFTHNDPVAALKEIYDPKTFYAFAVSKDEDKVKDKDKKDPPSPDSTLRDWALSFLKRHTTPKPTHAFLTTSNLQALQSFKSDNDDGPSFAALCAASEPLAKDVAKAQEHFATLGYAPLPLPKDVWNLAGLYGALPTIPSWPTAPGPVPGPVPGIGYPVPLHPHALATLPGRYAPPPLQPHPQILAPGYVGAVEPGRWSEAFKDPMSGLWLRVRGGTGEAVVWDEGRGDYVPVRRVEGVDGVGGVGPWMYVDL</sequence>
<evidence type="ECO:0000313" key="3">
    <source>
        <dbReference type="Proteomes" id="UP000016924"/>
    </source>
</evidence>
<name>R7Z764_CONA1</name>
<dbReference type="AlphaFoldDB" id="R7Z764"/>